<name>A0ABR1Z6C7_9ROSI</name>
<dbReference type="InterPro" id="IPR012337">
    <property type="entry name" value="RNaseH-like_sf"/>
</dbReference>
<dbReference type="PANTHER" id="PTHR47723">
    <property type="entry name" value="OS05G0353850 PROTEIN"/>
    <property type="match status" value="1"/>
</dbReference>
<feature type="domain" description="RNase H type-1" evidence="1">
    <location>
        <begin position="16"/>
        <end position="90"/>
    </location>
</feature>
<keyword evidence="3" id="KW-1185">Reference proteome</keyword>
<reference evidence="2 3" key="1">
    <citation type="journal article" date="2024" name="G3 (Bethesda)">
        <title>Genome assembly of Hibiscus sabdariffa L. provides insights into metabolisms of medicinal natural products.</title>
        <authorList>
            <person name="Kim T."/>
        </authorList>
    </citation>
    <scope>NUCLEOTIDE SEQUENCE [LARGE SCALE GENOMIC DNA]</scope>
    <source>
        <strain evidence="2">TK-2024</strain>
        <tissue evidence="2">Old leaves</tissue>
    </source>
</reference>
<dbReference type="Proteomes" id="UP001396334">
    <property type="component" value="Unassembled WGS sequence"/>
</dbReference>
<dbReference type="CDD" id="cd06222">
    <property type="entry name" value="RNase_H_like"/>
    <property type="match status" value="1"/>
</dbReference>
<protein>
    <recommendedName>
        <fullName evidence="1">RNase H type-1 domain-containing protein</fullName>
    </recommendedName>
</protein>
<comment type="caution">
    <text evidence="2">The sequence shown here is derived from an EMBL/GenBank/DDBJ whole genome shotgun (WGS) entry which is preliminary data.</text>
</comment>
<evidence type="ECO:0000313" key="2">
    <source>
        <dbReference type="EMBL" id="KAK8474552.1"/>
    </source>
</evidence>
<dbReference type="Pfam" id="PF13456">
    <property type="entry name" value="RVT_3"/>
    <property type="match status" value="1"/>
</dbReference>
<proteinExistence type="predicted"/>
<evidence type="ECO:0000259" key="1">
    <source>
        <dbReference type="Pfam" id="PF13456"/>
    </source>
</evidence>
<dbReference type="Gene3D" id="3.30.420.10">
    <property type="entry name" value="Ribonuclease H-like superfamily/Ribonuclease H"/>
    <property type="match status" value="1"/>
</dbReference>
<dbReference type="PANTHER" id="PTHR47723:SF19">
    <property type="entry name" value="POLYNUCLEOTIDYL TRANSFERASE, RIBONUCLEASE H-LIKE SUPERFAMILY PROTEIN"/>
    <property type="match status" value="1"/>
</dbReference>
<gene>
    <name evidence="2" type="ORF">V6N11_034235</name>
</gene>
<organism evidence="2 3">
    <name type="scientific">Hibiscus sabdariffa</name>
    <name type="common">roselle</name>
    <dbReference type="NCBI Taxonomy" id="183260"/>
    <lineage>
        <taxon>Eukaryota</taxon>
        <taxon>Viridiplantae</taxon>
        <taxon>Streptophyta</taxon>
        <taxon>Embryophyta</taxon>
        <taxon>Tracheophyta</taxon>
        <taxon>Spermatophyta</taxon>
        <taxon>Magnoliopsida</taxon>
        <taxon>eudicotyledons</taxon>
        <taxon>Gunneridae</taxon>
        <taxon>Pentapetalae</taxon>
        <taxon>rosids</taxon>
        <taxon>malvids</taxon>
        <taxon>Malvales</taxon>
        <taxon>Malvaceae</taxon>
        <taxon>Malvoideae</taxon>
        <taxon>Hibiscus</taxon>
    </lineage>
</organism>
<evidence type="ECO:0000313" key="3">
    <source>
        <dbReference type="Proteomes" id="UP001396334"/>
    </source>
</evidence>
<dbReference type="InterPro" id="IPR036397">
    <property type="entry name" value="RNaseH_sf"/>
</dbReference>
<dbReference type="SUPFAM" id="SSF53098">
    <property type="entry name" value="Ribonuclease H-like"/>
    <property type="match status" value="1"/>
</dbReference>
<dbReference type="InterPro" id="IPR044730">
    <property type="entry name" value="RNase_H-like_dom_plant"/>
</dbReference>
<accession>A0ABR1Z6C7</accession>
<sequence length="119" mass="13109">MTLYNGGLEQQGNPLNIDGALNPSSSIGLADGLLRDHEGSWLLGFNKHLGISSILEAELWGTLEGVRLALLHGFERVHCQTDSSEAYHLLRLVMRLQVLFLSFVLLSTTHQNHGCLIMS</sequence>
<dbReference type="EMBL" id="JBBPBN010002645">
    <property type="protein sequence ID" value="KAK8474552.1"/>
    <property type="molecule type" value="Genomic_DNA"/>
</dbReference>
<dbReference type="InterPro" id="IPR002156">
    <property type="entry name" value="RNaseH_domain"/>
</dbReference>
<dbReference type="InterPro" id="IPR053151">
    <property type="entry name" value="RNase_H-like"/>
</dbReference>